<dbReference type="Pfam" id="PF13377">
    <property type="entry name" value="Peripla_BP_3"/>
    <property type="match status" value="1"/>
</dbReference>
<feature type="domain" description="HTH deoR-type" evidence="5">
    <location>
        <begin position="3"/>
        <end position="58"/>
    </location>
</feature>
<sequence>MLPATRRSELLEILHRQGTLRVRDLVDVLGVSAITIRRDIAQLADEGLVKRVHGGATLPDGDASSASGSPASGSSGTPGGASSATAGARGAGAAELAGPPRRIGMLVPSLDYYWPGVVRGAEEAGLDHHMRIVLRGSSYEQDTDRRQLERLLAKGVDALVVAPQMDLPTTPDTLAWLAGLGIPVVLVERSGTAGAHREALESVVTDHGLGAEMAVRHLASLGHRRVGLVTSLHSPHSAVIRRAWQDASAECGLVSEGAVDVAVPDKVDPGWEAGLEAALEACRASGTTALLVHADPEAIAIAQHAEDHGLVVPRDLSIVAYDDEVASLFSPPISAVRPPRRSVGETAVTLVASRLADPGRPTRRVIISPTLRVRSTSVPPGGE</sequence>
<accession>A0A5C5B9B6</accession>
<evidence type="ECO:0000256" key="3">
    <source>
        <dbReference type="ARBA" id="ARBA00023163"/>
    </source>
</evidence>
<dbReference type="SUPFAM" id="SSF46785">
    <property type="entry name" value="Winged helix' DNA-binding domain"/>
    <property type="match status" value="1"/>
</dbReference>
<dbReference type="AlphaFoldDB" id="A0A5C5B9B6"/>
<gene>
    <name evidence="6" type="ORF">FH969_11400</name>
</gene>
<dbReference type="PROSITE" id="PS51000">
    <property type="entry name" value="HTH_DEOR_2"/>
    <property type="match status" value="1"/>
</dbReference>
<dbReference type="Gene3D" id="1.10.10.10">
    <property type="entry name" value="Winged helix-like DNA-binding domain superfamily/Winged helix DNA-binding domain"/>
    <property type="match status" value="1"/>
</dbReference>
<dbReference type="InterPro" id="IPR036390">
    <property type="entry name" value="WH_DNA-bd_sf"/>
</dbReference>
<feature type="compositionally biased region" description="Low complexity" evidence="4">
    <location>
        <begin position="60"/>
        <end position="87"/>
    </location>
</feature>
<keyword evidence="2" id="KW-0238">DNA-binding</keyword>
<organism evidence="6 7">
    <name type="scientific">Miniimonas arenae</name>
    <dbReference type="NCBI Taxonomy" id="676201"/>
    <lineage>
        <taxon>Bacteria</taxon>
        <taxon>Bacillati</taxon>
        <taxon>Actinomycetota</taxon>
        <taxon>Actinomycetes</taxon>
        <taxon>Micrococcales</taxon>
        <taxon>Beutenbergiaceae</taxon>
        <taxon>Miniimonas</taxon>
    </lineage>
</organism>
<evidence type="ECO:0000313" key="7">
    <source>
        <dbReference type="Proteomes" id="UP000313849"/>
    </source>
</evidence>
<dbReference type="Gene3D" id="3.40.50.2300">
    <property type="match status" value="2"/>
</dbReference>
<dbReference type="Proteomes" id="UP000313849">
    <property type="component" value="Unassembled WGS sequence"/>
</dbReference>
<dbReference type="PRINTS" id="PR00037">
    <property type="entry name" value="HTHLACR"/>
</dbReference>
<evidence type="ECO:0000313" key="6">
    <source>
        <dbReference type="EMBL" id="TNU73440.1"/>
    </source>
</evidence>
<dbReference type="EMBL" id="VENP01000046">
    <property type="protein sequence ID" value="TNU73440.1"/>
    <property type="molecule type" value="Genomic_DNA"/>
</dbReference>
<dbReference type="InterPro" id="IPR028082">
    <property type="entry name" value="Peripla_BP_I"/>
</dbReference>
<dbReference type="PANTHER" id="PTHR30146:SF155">
    <property type="entry name" value="ALANINE RACEMASE"/>
    <property type="match status" value="1"/>
</dbReference>
<dbReference type="GO" id="GO:0003700">
    <property type="term" value="F:DNA-binding transcription factor activity"/>
    <property type="evidence" value="ECO:0007669"/>
    <property type="project" value="InterPro"/>
</dbReference>
<dbReference type="CDD" id="cd06267">
    <property type="entry name" value="PBP1_LacI_sugar_binding-like"/>
    <property type="match status" value="1"/>
</dbReference>
<evidence type="ECO:0000256" key="1">
    <source>
        <dbReference type="ARBA" id="ARBA00023015"/>
    </source>
</evidence>
<dbReference type="InterPro" id="IPR036388">
    <property type="entry name" value="WH-like_DNA-bd_sf"/>
</dbReference>
<keyword evidence="3" id="KW-0804">Transcription</keyword>
<keyword evidence="7" id="KW-1185">Reference proteome</keyword>
<dbReference type="InterPro" id="IPR046335">
    <property type="entry name" value="LacI/GalR-like_sensor"/>
</dbReference>
<dbReference type="SMART" id="SM00420">
    <property type="entry name" value="HTH_DEOR"/>
    <property type="match status" value="1"/>
</dbReference>
<dbReference type="SUPFAM" id="SSF53822">
    <property type="entry name" value="Periplasmic binding protein-like I"/>
    <property type="match status" value="1"/>
</dbReference>
<dbReference type="InterPro" id="IPR001034">
    <property type="entry name" value="DeoR_HTH"/>
</dbReference>
<reference evidence="6 7" key="1">
    <citation type="submission" date="2019-06" db="EMBL/GenBank/DDBJ databases">
        <title>Draft genome sequence of Miniimonas arenae KCTC 19750T isolated from sea sand.</title>
        <authorList>
            <person name="Park S.-J."/>
        </authorList>
    </citation>
    <scope>NUCLEOTIDE SEQUENCE [LARGE SCALE GENOMIC DNA]</scope>
    <source>
        <strain evidence="6 7">KCTC 19750</strain>
    </source>
</reference>
<evidence type="ECO:0000259" key="5">
    <source>
        <dbReference type="PROSITE" id="PS51000"/>
    </source>
</evidence>
<keyword evidence="1" id="KW-0805">Transcription regulation</keyword>
<feature type="region of interest" description="Disordered" evidence="4">
    <location>
        <begin position="55"/>
        <end position="87"/>
    </location>
</feature>
<dbReference type="PROSITE" id="PS00894">
    <property type="entry name" value="HTH_DEOR_1"/>
    <property type="match status" value="1"/>
</dbReference>
<dbReference type="Pfam" id="PF08220">
    <property type="entry name" value="HTH_DeoR"/>
    <property type="match status" value="1"/>
</dbReference>
<comment type="caution">
    <text evidence="6">The sequence shown here is derived from an EMBL/GenBank/DDBJ whole genome shotgun (WGS) entry which is preliminary data.</text>
</comment>
<proteinExistence type="predicted"/>
<protein>
    <submittedName>
        <fullName evidence="6">DeoR family transcriptional regulator</fullName>
    </submittedName>
</protein>
<dbReference type="GO" id="GO:0000976">
    <property type="term" value="F:transcription cis-regulatory region binding"/>
    <property type="evidence" value="ECO:0007669"/>
    <property type="project" value="TreeGrafter"/>
</dbReference>
<evidence type="ECO:0000256" key="2">
    <source>
        <dbReference type="ARBA" id="ARBA00023125"/>
    </source>
</evidence>
<dbReference type="OrthoDB" id="3252280at2"/>
<evidence type="ECO:0000256" key="4">
    <source>
        <dbReference type="SAM" id="MobiDB-lite"/>
    </source>
</evidence>
<name>A0A5C5B9B6_9MICO</name>
<dbReference type="PANTHER" id="PTHR30146">
    <property type="entry name" value="LACI-RELATED TRANSCRIPTIONAL REPRESSOR"/>
    <property type="match status" value="1"/>
</dbReference>
<dbReference type="InterPro" id="IPR018356">
    <property type="entry name" value="Tscrpt_reg_HTH_DeoR_CS"/>
</dbReference>